<keyword evidence="1" id="KW-0812">Transmembrane</keyword>
<evidence type="ECO:0000256" key="1">
    <source>
        <dbReference type="SAM" id="Phobius"/>
    </source>
</evidence>
<protein>
    <recommendedName>
        <fullName evidence="4">Oxidoreductase</fullName>
    </recommendedName>
</protein>
<feature type="transmembrane region" description="Helical" evidence="1">
    <location>
        <begin position="976"/>
        <end position="1000"/>
    </location>
</feature>
<sequence>MARDKLRPAERALRDSLERGEEAVLGLDIDPRAVSDPSIWPENRIVHADPLAEFLRDGTASHGAAVRLTGVRVTGNMLFRYGRLGRPLRLDLCWIDEVVGFAELMAAGIELVRCRLPSLRTESIDVEGAFTVRDCHLGAAVIADTRVHRSMSLEDSRLVGSEPPLHARNLTVWGDLVLDRARVFSERDQAIYAERLRVGGRLGLAGIRARGAIELAGNTSIDGRVDMTGAVMRNGTGTAFDATRLTAAGVLANNVRCTGRLDLRHATISGTIAFNSAVLACPKGYALSAGDVNADRIEIENGARILGALSLPRSVIRDTLAMRDLSVRETGGRAVVASGARITNIVADRATFHGQVAFDEIESTNLRLVDTTVSWPHDTWSVSLQAATIRRELNCEGLRNEGTLNIYAAQVGTGLLLGGAHLDGAGQRALAGSRAVVGGRMTLRPDFHAIGDVDLAHADIGKSLVMDGSNIRGKLRLFHARVRSDVLLRHAEIEGPGIVVDAIGLQVDGRITARNLVAKGAVRLTAAVTDSLSLTGARIINPEGNALIGSRVHVNGDLILGDDPYSSNAGSFWANGRVILRDAVIGGDVILDGGVLSTPGHQALDCTGIDVGGKISLKRTEIVGTAGLDQAHVRRRIIIRDANFAGHGIDAPDGPVVLSALQTTSDDLLIDGGQFHGTIRLSGSTFASGVSLRGARIEASDGSALVAADMACGVLRLTDLEVQGVIVLSRCRVAGDLECSDLSVIGESRPLVTIRQGEIARQLSLNGLSVPRRRALSDPMEIDLSAVRAGSVDLPNGECGVDLRDAEVRTLVLDPSDTTTVLLSGLTFDDPGGADVSTALAWLRRDPSGYQHQAYQQLAAHYRRVGDDAAARRVLLARHRHRRDLLQRSFGHLLMKAWGYVQDAMVGYGYRPGLAAIWFAGLLAMGTAFFATRTLEPVEAGVHPTFNPFGYTLDLLIPVFRLGQMLAWDPRGADLWVAYGLIVMGTVLATTIGAAVTRVLGRR</sequence>
<evidence type="ECO:0008006" key="4">
    <source>
        <dbReference type="Google" id="ProtNLM"/>
    </source>
</evidence>
<evidence type="ECO:0000313" key="2">
    <source>
        <dbReference type="EMBL" id="NDL58067.1"/>
    </source>
</evidence>
<keyword evidence="1" id="KW-0472">Membrane</keyword>
<evidence type="ECO:0000313" key="3">
    <source>
        <dbReference type="Proteomes" id="UP000460435"/>
    </source>
</evidence>
<name>A0A7K3M4V2_9ACTN</name>
<organism evidence="2 3">
    <name type="scientific">Phytoactinopolyspora mesophila</name>
    <dbReference type="NCBI Taxonomy" id="2650750"/>
    <lineage>
        <taxon>Bacteria</taxon>
        <taxon>Bacillati</taxon>
        <taxon>Actinomycetota</taxon>
        <taxon>Actinomycetes</taxon>
        <taxon>Jiangellales</taxon>
        <taxon>Jiangellaceae</taxon>
        <taxon>Phytoactinopolyspora</taxon>
    </lineage>
</organism>
<proteinExistence type="predicted"/>
<dbReference type="RefSeq" id="WP_162450755.1">
    <property type="nucleotide sequence ID" value="NZ_WLZY01000004.1"/>
</dbReference>
<comment type="caution">
    <text evidence="2">The sequence shown here is derived from an EMBL/GenBank/DDBJ whole genome shotgun (WGS) entry which is preliminary data.</text>
</comment>
<gene>
    <name evidence="2" type="ORF">F7O44_13390</name>
</gene>
<reference evidence="2 3" key="1">
    <citation type="submission" date="2019-11" db="EMBL/GenBank/DDBJ databases">
        <authorList>
            <person name="Li X.-J."/>
            <person name="Feng X.-M."/>
        </authorList>
    </citation>
    <scope>NUCLEOTIDE SEQUENCE [LARGE SCALE GENOMIC DNA]</scope>
    <source>
        <strain evidence="2 3">XMNu-373</strain>
    </source>
</reference>
<dbReference type="AlphaFoldDB" id="A0A7K3M4V2"/>
<dbReference type="EMBL" id="WLZY01000004">
    <property type="protein sequence ID" value="NDL58067.1"/>
    <property type="molecule type" value="Genomic_DNA"/>
</dbReference>
<keyword evidence="3" id="KW-1185">Reference proteome</keyword>
<keyword evidence="1" id="KW-1133">Transmembrane helix</keyword>
<dbReference type="Proteomes" id="UP000460435">
    <property type="component" value="Unassembled WGS sequence"/>
</dbReference>
<feature type="transmembrane region" description="Helical" evidence="1">
    <location>
        <begin position="913"/>
        <end position="931"/>
    </location>
</feature>
<accession>A0A7K3M4V2</accession>